<evidence type="ECO:0000313" key="3">
    <source>
        <dbReference type="Proteomes" id="UP000281553"/>
    </source>
</evidence>
<dbReference type="EMBL" id="UYRU01051205">
    <property type="protein sequence ID" value="VDN11323.1"/>
    <property type="molecule type" value="Genomic_DNA"/>
</dbReference>
<evidence type="ECO:0000313" key="2">
    <source>
        <dbReference type="EMBL" id="VDN11323.1"/>
    </source>
</evidence>
<evidence type="ECO:0000256" key="1">
    <source>
        <dbReference type="SAM" id="MobiDB-lite"/>
    </source>
</evidence>
<keyword evidence="3" id="KW-1185">Reference proteome</keyword>
<proteinExistence type="predicted"/>
<accession>A0A3P7LKH8</accession>
<name>A0A3P7LKH8_DIBLA</name>
<organism evidence="2 3">
    <name type="scientific">Dibothriocephalus latus</name>
    <name type="common">Fish tapeworm</name>
    <name type="synonym">Diphyllobothrium latum</name>
    <dbReference type="NCBI Taxonomy" id="60516"/>
    <lineage>
        <taxon>Eukaryota</taxon>
        <taxon>Metazoa</taxon>
        <taxon>Spiralia</taxon>
        <taxon>Lophotrochozoa</taxon>
        <taxon>Platyhelminthes</taxon>
        <taxon>Cestoda</taxon>
        <taxon>Eucestoda</taxon>
        <taxon>Diphyllobothriidea</taxon>
        <taxon>Diphyllobothriidae</taxon>
        <taxon>Dibothriocephalus</taxon>
    </lineage>
</organism>
<feature type="compositionally biased region" description="Polar residues" evidence="1">
    <location>
        <begin position="88"/>
        <end position="100"/>
    </location>
</feature>
<dbReference type="AlphaFoldDB" id="A0A3P7LKH8"/>
<feature type="compositionally biased region" description="Basic residues" evidence="1">
    <location>
        <begin position="101"/>
        <end position="112"/>
    </location>
</feature>
<dbReference type="Proteomes" id="UP000281553">
    <property type="component" value="Unassembled WGS sequence"/>
</dbReference>
<gene>
    <name evidence="2" type="ORF">DILT_LOCUS7154</name>
</gene>
<reference evidence="2 3" key="1">
    <citation type="submission" date="2018-11" db="EMBL/GenBank/DDBJ databases">
        <authorList>
            <consortium name="Pathogen Informatics"/>
        </authorList>
    </citation>
    <scope>NUCLEOTIDE SEQUENCE [LARGE SCALE GENOMIC DNA]</scope>
</reference>
<dbReference type="OrthoDB" id="6252503at2759"/>
<protein>
    <submittedName>
        <fullName evidence="2">Uncharacterized protein</fullName>
    </submittedName>
</protein>
<feature type="region of interest" description="Disordered" evidence="1">
    <location>
        <begin position="62"/>
        <end position="135"/>
    </location>
</feature>
<sequence>MDSQNCWPTSLFNTHCLKGHSNTSERLTLETWYSDANYVNRHLDLHAAYKVLRQYVSKGQGMVKSKPGFADEDGPVTKPPEKGAGVPASSTVGTEQTTNCRHAKPKSPRKTRERTEKIDQPKANKCSRNFKLADR</sequence>
<feature type="compositionally biased region" description="Basic and acidic residues" evidence="1">
    <location>
        <begin position="113"/>
        <end position="122"/>
    </location>
</feature>